<name>A0A382I4B6_9ZZZZ</name>
<organism evidence="1">
    <name type="scientific">marine metagenome</name>
    <dbReference type="NCBI Taxonomy" id="408172"/>
    <lineage>
        <taxon>unclassified sequences</taxon>
        <taxon>metagenomes</taxon>
        <taxon>ecological metagenomes</taxon>
    </lineage>
</organism>
<reference evidence="1" key="1">
    <citation type="submission" date="2018-05" db="EMBL/GenBank/DDBJ databases">
        <authorList>
            <person name="Lanie J.A."/>
            <person name="Ng W.-L."/>
            <person name="Kazmierczak K.M."/>
            <person name="Andrzejewski T.M."/>
            <person name="Davidsen T.M."/>
            <person name="Wayne K.J."/>
            <person name="Tettelin H."/>
            <person name="Glass J.I."/>
            <person name="Rusch D."/>
            <person name="Podicherti R."/>
            <person name="Tsui H.-C.T."/>
            <person name="Winkler M.E."/>
        </authorList>
    </citation>
    <scope>NUCLEOTIDE SEQUENCE</scope>
</reference>
<accession>A0A382I4B6</accession>
<protein>
    <submittedName>
        <fullName evidence="1">Uncharacterized protein</fullName>
    </submittedName>
</protein>
<gene>
    <name evidence="1" type="ORF">METZ01_LOCUS247378</name>
</gene>
<proteinExistence type="predicted"/>
<sequence>MIKYEINGYTTRFGSLPDDRFKIYVKTRGTLLRTYVEAT</sequence>
<evidence type="ECO:0000313" key="1">
    <source>
        <dbReference type="EMBL" id="SVB94524.1"/>
    </source>
</evidence>
<dbReference type="AlphaFoldDB" id="A0A382I4B6"/>
<dbReference type="EMBL" id="UINC01065162">
    <property type="protein sequence ID" value="SVB94524.1"/>
    <property type="molecule type" value="Genomic_DNA"/>
</dbReference>